<sequence length="324" mass="34599">MTTIQDIMQEPVLKLAPDNTVEQAIAAIRATPRNRLFTYPMVVDKKGRLMGLCVMRDLILADEKAKIADVMMTKVVSLQQGVDVHDALKRIKGMEIPEYPVCARNGKLRGVVRASKLHEIEEARLTATPGRMVGVDEGETVATPFVASVKSRLPWLMINLITAFAAGLVVGNYQDTIDRVVLLAAFLPVLAGQSGNTGAQALAITLRTLERTGSTDFYSVALWKEIRLGILHGVVTGIAVAAVIYIVAIMQGDKGPAYLALIVFVATILSVLVSGLSGASVPIVLKKLGADPATASSIILTTVTDIVSMGSMLMLASMLIAYLT</sequence>
<protein>
    <submittedName>
        <fullName evidence="1">Magnesium transporter</fullName>
    </submittedName>
</protein>
<keyword evidence="2" id="KW-1185">Reference proteome</keyword>
<dbReference type="Proteomes" id="UP000616151">
    <property type="component" value="Unassembled WGS sequence"/>
</dbReference>
<evidence type="ECO:0000313" key="1">
    <source>
        <dbReference type="EMBL" id="MBK1867371.1"/>
    </source>
</evidence>
<gene>
    <name evidence="1" type="ORF">JHL16_13530</name>
</gene>
<evidence type="ECO:0000313" key="2">
    <source>
        <dbReference type="Proteomes" id="UP000616151"/>
    </source>
</evidence>
<name>A0ACC5R3Y7_9HYPH</name>
<accession>A0ACC5R3Y7</accession>
<proteinExistence type="predicted"/>
<reference evidence="1" key="1">
    <citation type="submission" date="2021-01" db="EMBL/GenBank/DDBJ databases">
        <authorList>
            <person name="Sun Q."/>
        </authorList>
    </citation>
    <scope>NUCLEOTIDE SEQUENCE</scope>
    <source>
        <strain evidence="1">YIM B02566</strain>
    </source>
</reference>
<comment type="caution">
    <text evidence="1">The sequence shown here is derived from an EMBL/GenBank/DDBJ whole genome shotgun (WGS) entry which is preliminary data.</text>
</comment>
<organism evidence="1 2">
    <name type="scientific">Taklimakanibacter albus</name>
    <dbReference type="NCBI Taxonomy" id="2800327"/>
    <lineage>
        <taxon>Bacteria</taxon>
        <taxon>Pseudomonadati</taxon>
        <taxon>Pseudomonadota</taxon>
        <taxon>Alphaproteobacteria</taxon>
        <taxon>Hyphomicrobiales</taxon>
        <taxon>Aestuariivirgaceae</taxon>
        <taxon>Taklimakanibacter</taxon>
    </lineage>
</organism>
<dbReference type="EMBL" id="JAENHL010000007">
    <property type="protein sequence ID" value="MBK1867371.1"/>
    <property type="molecule type" value="Genomic_DNA"/>
</dbReference>